<dbReference type="Proteomes" id="UP001195769">
    <property type="component" value="Unassembled WGS sequence"/>
</dbReference>
<reference evidence="3" key="1">
    <citation type="journal article" date="2020" name="New Phytol.">
        <title>Comparative genomics reveals dynamic genome evolution in host specialist ectomycorrhizal fungi.</title>
        <authorList>
            <person name="Lofgren L.A."/>
            <person name="Nguyen N.H."/>
            <person name="Vilgalys R."/>
            <person name="Ruytinx J."/>
            <person name="Liao H.L."/>
            <person name="Branco S."/>
            <person name="Kuo A."/>
            <person name="LaButti K."/>
            <person name="Lipzen A."/>
            <person name="Andreopoulos W."/>
            <person name="Pangilinan J."/>
            <person name="Riley R."/>
            <person name="Hundley H."/>
            <person name="Na H."/>
            <person name="Barry K."/>
            <person name="Grigoriev I.V."/>
            <person name="Stajich J.E."/>
            <person name="Kennedy P.G."/>
        </authorList>
    </citation>
    <scope>NUCLEOTIDE SEQUENCE</scope>
    <source>
        <strain evidence="3">FC203</strain>
    </source>
</reference>
<keyword evidence="3" id="KW-0418">Kinase</keyword>
<accession>A0AAD4ED81</accession>
<dbReference type="InterPro" id="IPR008271">
    <property type="entry name" value="Ser/Thr_kinase_AS"/>
</dbReference>
<evidence type="ECO:0000259" key="2">
    <source>
        <dbReference type="PROSITE" id="PS50011"/>
    </source>
</evidence>
<evidence type="ECO:0000313" key="4">
    <source>
        <dbReference type="Proteomes" id="UP001195769"/>
    </source>
</evidence>
<dbReference type="PANTHER" id="PTHR11909">
    <property type="entry name" value="CASEIN KINASE-RELATED"/>
    <property type="match status" value="1"/>
</dbReference>
<keyword evidence="3" id="KW-0808">Transferase</keyword>
<evidence type="ECO:0000313" key="3">
    <source>
        <dbReference type="EMBL" id="KAG1902854.1"/>
    </source>
</evidence>
<evidence type="ECO:0000256" key="1">
    <source>
        <dbReference type="ARBA" id="ARBA00012513"/>
    </source>
</evidence>
<dbReference type="AlphaFoldDB" id="A0AAD4ED81"/>
<proteinExistence type="predicted"/>
<dbReference type="SMART" id="SM00220">
    <property type="entry name" value="S_TKc"/>
    <property type="match status" value="1"/>
</dbReference>
<dbReference type="SUPFAM" id="SSF56112">
    <property type="entry name" value="Protein kinase-like (PK-like)"/>
    <property type="match status" value="1"/>
</dbReference>
<feature type="domain" description="Protein kinase" evidence="2">
    <location>
        <begin position="14"/>
        <end position="244"/>
    </location>
</feature>
<dbReference type="PROSITE" id="PS50011">
    <property type="entry name" value="PROTEIN_KINASE_DOM"/>
    <property type="match status" value="1"/>
</dbReference>
<dbReference type="RefSeq" id="XP_041228429.1">
    <property type="nucleotide sequence ID" value="XM_041364183.1"/>
</dbReference>
<gene>
    <name evidence="3" type="ORF">F5891DRAFT_1127461</name>
</gene>
<keyword evidence="4" id="KW-1185">Reference proteome</keyword>
<dbReference type="Gene3D" id="1.10.510.10">
    <property type="entry name" value="Transferase(Phosphotransferase) domain 1"/>
    <property type="match status" value="2"/>
</dbReference>
<comment type="caution">
    <text evidence="3">The sequence shown here is derived from an EMBL/GenBank/DDBJ whole genome shotgun (WGS) entry which is preliminary data.</text>
</comment>
<organism evidence="3 4">
    <name type="scientific">Suillus fuscotomentosus</name>
    <dbReference type="NCBI Taxonomy" id="1912939"/>
    <lineage>
        <taxon>Eukaryota</taxon>
        <taxon>Fungi</taxon>
        <taxon>Dikarya</taxon>
        <taxon>Basidiomycota</taxon>
        <taxon>Agaricomycotina</taxon>
        <taxon>Agaricomycetes</taxon>
        <taxon>Agaricomycetidae</taxon>
        <taxon>Boletales</taxon>
        <taxon>Suillineae</taxon>
        <taxon>Suillaceae</taxon>
        <taxon>Suillus</taxon>
    </lineage>
</organism>
<name>A0AAD4ED81_9AGAM</name>
<dbReference type="GeneID" id="64658481"/>
<sequence length="319" mass="35567">MAGNKDERLETGLFRLEDKLGSGSYTVVHHVHNIINGQEVAIKLELCSTSTGHISSVEHEYNVLKRLEGAAGEAPYYALVINNLGPSLYNIFLSCGNKFSLCSFIILGEQLVSHLECLHSRNYMHCDIKPQNVLVGTIHIPHRDNCPLVGTPAFTSINAHLGVEGGRCDDIESLAYMLIYFLRGSLPLLSDTHISEATILKWKQEFPVESLCHGLHCEFATILLYACALNFSQKPDYDYIRLLLCGVYAKHAIPNDGLLDFSKSMIQVYNPSSHSRPLTIVENMHEAPVVCNLRSARKLKATSKDSKHSNMTIMTPQRE</sequence>
<dbReference type="EMBL" id="JABBWK010000015">
    <property type="protein sequence ID" value="KAG1902854.1"/>
    <property type="molecule type" value="Genomic_DNA"/>
</dbReference>
<dbReference type="Pfam" id="PF00069">
    <property type="entry name" value="Pkinase"/>
    <property type="match status" value="1"/>
</dbReference>
<dbReference type="InterPro" id="IPR050235">
    <property type="entry name" value="CK1_Ser-Thr_kinase"/>
</dbReference>
<dbReference type="InterPro" id="IPR000719">
    <property type="entry name" value="Prot_kinase_dom"/>
</dbReference>
<dbReference type="EC" id="2.7.11.1" evidence="1"/>
<dbReference type="GO" id="GO:0004674">
    <property type="term" value="F:protein serine/threonine kinase activity"/>
    <property type="evidence" value="ECO:0007669"/>
    <property type="project" value="UniProtKB-EC"/>
</dbReference>
<dbReference type="InterPro" id="IPR011009">
    <property type="entry name" value="Kinase-like_dom_sf"/>
</dbReference>
<protein>
    <recommendedName>
        <fullName evidence="1">non-specific serine/threonine protein kinase</fullName>
        <ecNumber evidence="1">2.7.11.1</ecNumber>
    </recommendedName>
</protein>
<dbReference type="Gene3D" id="3.30.200.20">
    <property type="entry name" value="Phosphorylase Kinase, domain 1"/>
    <property type="match status" value="1"/>
</dbReference>
<dbReference type="GO" id="GO:0005524">
    <property type="term" value="F:ATP binding"/>
    <property type="evidence" value="ECO:0007669"/>
    <property type="project" value="InterPro"/>
</dbReference>
<dbReference type="PROSITE" id="PS00108">
    <property type="entry name" value="PROTEIN_KINASE_ST"/>
    <property type="match status" value="1"/>
</dbReference>